<proteinExistence type="predicted"/>
<feature type="region of interest" description="Disordered" evidence="1">
    <location>
        <begin position="1"/>
        <end position="102"/>
    </location>
</feature>
<organism evidence="2 3">
    <name type="scientific">Colletotrichum sublineola</name>
    <name type="common">Sorghum anthracnose fungus</name>
    <dbReference type="NCBI Taxonomy" id="1173701"/>
    <lineage>
        <taxon>Eukaryota</taxon>
        <taxon>Fungi</taxon>
        <taxon>Dikarya</taxon>
        <taxon>Ascomycota</taxon>
        <taxon>Pezizomycotina</taxon>
        <taxon>Sordariomycetes</taxon>
        <taxon>Hypocreomycetidae</taxon>
        <taxon>Glomerellales</taxon>
        <taxon>Glomerellaceae</taxon>
        <taxon>Colletotrichum</taxon>
        <taxon>Colletotrichum graminicola species complex</taxon>
    </lineage>
</organism>
<dbReference type="HOGENOM" id="CLU_1142543_0_0_1"/>
<comment type="caution">
    <text evidence="2">The sequence shown here is derived from an EMBL/GenBank/DDBJ whole genome shotgun (WGS) entry which is preliminary data.</text>
</comment>
<name>A0A066XC71_COLSU</name>
<evidence type="ECO:0000256" key="1">
    <source>
        <dbReference type="SAM" id="MobiDB-lite"/>
    </source>
</evidence>
<dbReference type="EMBL" id="JMSE01001207">
    <property type="protein sequence ID" value="KDN63615.1"/>
    <property type="molecule type" value="Genomic_DNA"/>
</dbReference>
<gene>
    <name evidence="2" type="ORF">CSUB01_02294</name>
</gene>
<feature type="compositionally biased region" description="Polar residues" evidence="1">
    <location>
        <begin position="58"/>
        <end position="67"/>
    </location>
</feature>
<feature type="compositionally biased region" description="Basic and acidic residues" evidence="1">
    <location>
        <begin position="1"/>
        <end position="10"/>
    </location>
</feature>
<keyword evidence="3" id="KW-1185">Reference proteome</keyword>
<evidence type="ECO:0000313" key="3">
    <source>
        <dbReference type="Proteomes" id="UP000027238"/>
    </source>
</evidence>
<reference evidence="3" key="1">
    <citation type="journal article" date="2014" name="Genome Announc.">
        <title>Draft genome sequence of Colletotrichum sublineola, a destructive pathogen of cultivated sorghum.</title>
        <authorList>
            <person name="Baroncelli R."/>
            <person name="Sanz-Martin J.M."/>
            <person name="Rech G.E."/>
            <person name="Sukno S.A."/>
            <person name="Thon M.R."/>
        </authorList>
    </citation>
    <scope>NUCLEOTIDE SEQUENCE [LARGE SCALE GENOMIC DNA]</scope>
    <source>
        <strain evidence="3">TX430BB</strain>
    </source>
</reference>
<dbReference type="Proteomes" id="UP000027238">
    <property type="component" value="Unassembled WGS sequence"/>
</dbReference>
<dbReference type="AlphaFoldDB" id="A0A066XC71"/>
<accession>A0A066XC71</accession>
<protein>
    <submittedName>
        <fullName evidence="2">Uncharacterized protein</fullName>
    </submittedName>
</protein>
<evidence type="ECO:0000313" key="2">
    <source>
        <dbReference type="EMBL" id="KDN63615.1"/>
    </source>
</evidence>
<sequence>MAPALREKNKSGSSINPQQKKRKTTSKKDGNRPEQSAGSENRALIPDPVVDLDASIADVNTSNSSISHPVDQNLLPDQKRDASDQSEGGSEIGDAESENRKNTLDETVGMPSIYGYQLAGPLSLLFNSSNIFEFTTVQPPYPTLDPVIPTETVNDVFNSGQNIESIINSNMQKEIRDLLGRRITSTTTNSHIYKSIKKVVMQGEGNTNESSMWALAIQPVPQPPRPVALSIPAIPQPGNQQDA</sequence>